<dbReference type="GO" id="GO:0006298">
    <property type="term" value="P:mismatch repair"/>
    <property type="evidence" value="ECO:0007669"/>
    <property type="project" value="TreeGrafter"/>
</dbReference>
<keyword evidence="3 7" id="KW-0489">Methyltransferase</keyword>
<dbReference type="Gene3D" id="3.40.50.150">
    <property type="entry name" value="Vaccinia Virus protein VP39"/>
    <property type="match status" value="1"/>
</dbReference>
<evidence type="ECO:0000313" key="7">
    <source>
        <dbReference type="EMBL" id="HDN84531.1"/>
    </source>
</evidence>
<evidence type="ECO:0000256" key="1">
    <source>
        <dbReference type="ARBA" id="ARBA00006594"/>
    </source>
</evidence>
<comment type="caution">
    <text evidence="7">The sequence shown here is derived from an EMBL/GenBank/DDBJ whole genome shotgun (WGS) entry which is preliminary data.</text>
</comment>
<feature type="non-terminal residue" evidence="7">
    <location>
        <position position="125"/>
    </location>
</feature>
<dbReference type="EC" id="2.1.1.72" evidence="2"/>
<evidence type="ECO:0000256" key="5">
    <source>
        <dbReference type="ARBA" id="ARBA00022691"/>
    </source>
</evidence>
<gene>
    <name evidence="7" type="ORF">ENG47_02080</name>
</gene>
<dbReference type="InterPro" id="IPR012327">
    <property type="entry name" value="MeTrfase_D12"/>
</dbReference>
<dbReference type="PANTHER" id="PTHR30481">
    <property type="entry name" value="DNA ADENINE METHYLASE"/>
    <property type="match status" value="1"/>
</dbReference>
<reference evidence="7" key="1">
    <citation type="journal article" date="2020" name="mSystems">
        <title>Genome- and Community-Level Interaction Insights into Carbon Utilization and Element Cycling Functions of Hydrothermarchaeota in Hydrothermal Sediment.</title>
        <authorList>
            <person name="Zhou Z."/>
            <person name="Liu Y."/>
            <person name="Xu W."/>
            <person name="Pan J."/>
            <person name="Luo Z.H."/>
            <person name="Li M."/>
        </authorList>
    </citation>
    <scope>NUCLEOTIDE SEQUENCE [LARGE SCALE GENOMIC DNA]</scope>
    <source>
        <strain evidence="7">HyVt-219</strain>
    </source>
</reference>
<dbReference type="PANTHER" id="PTHR30481:SF3">
    <property type="entry name" value="DNA ADENINE METHYLASE"/>
    <property type="match status" value="1"/>
</dbReference>
<evidence type="ECO:0000256" key="3">
    <source>
        <dbReference type="ARBA" id="ARBA00022603"/>
    </source>
</evidence>
<dbReference type="GO" id="GO:1904047">
    <property type="term" value="F:S-adenosyl-L-methionine binding"/>
    <property type="evidence" value="ECO:0007669"/>
    <property type="project" value="TreeGrafter"/>
</dbReference>
<dbReference type="AlphaFoldDB" id="A0A7V0MZG6"/>
<keyword evidence="5" id="KW-0949">S-adenosyl-L-methionine</keyword>
<name>A0A7V0MZG6_UNCAE</name>
<keyword evidence="4" id="KW-0808">Transferase</keyword>
<comment type="catalytic activity">
    <reaction evidence="6">
        <text>a 2'-deoxyadenosine in DNA + S-adenosyl-L-methionine = an N(6)-methyl-2'-deoxyadenosine in DNA + S-adenosyl-L-homocysteine + H(+)</text>
        <dbReference type="Rhea" id="RHEA:15197"/>
        <dbReference type="Rhea" id="RHEA-COMP:12418"/>
        <dbReference type="Rhea" id="RHEA-COMP:12419"/>
        <dbReference type="ChEBI" id="CHEBI:15378"/>
        <dbReference type="ChEBI" id="CHEBI:57856"/>
        <dbReference type="ChEBI" id="CHEBI:59789"/>
        <dbReference type="ChEBI" id="CHEBI:90615"/>
        <dbReference type="ChEBI" id="CHEBI:90616"/>
        <dbReference type="EC" id="2.1.1.72"/>
    </reaction>
</comment>
<dbReference type="PRINTS" id="PR00505">
    <property type="entry name" value="D12N6MTFRASE"/>
</dbReference>
<dbReference type="Pfam" id="PF02086">
    <property type="entry name" value="MethyltransfD12"/>
    <property type="match status" value="1"/>
</dbReference>
<dbReference type="GO" id="GO:0009007">
    <property type="term" value="F:site-specific DNA-methyltransferase (adenine-specific) activity"/>
    <property type="evidence" value="ECO:0007669"/>
    <property type="project" value="UniProtKB-EC"/>
</dbReference>
<dbReference type="InterPro" id="IPR023095">
    <property type="entry name" value="Ade_MeTrfase_dom_2"/>
</dbReference>
<organism evidence="7">
    <name type="scientific">Aerophobetes bacterium</name>
    <dbReference type="NCBI Taxonomy" id="2030807"/>
    <lineage>
        <taxon>Bacteria</taxon>
        <taxon>Candidatus Aerophobota</taxon>
    </lineage>
</organism>
<comment type="similarity">
    <text evidence="1">Belongs to the N(4)/N(6)-methyltransferase family.</text>
</comment>
<dbReference type="Proteomes" id="UP000885660">
    <property type="component" value="Unassembled WGS sequence"/>
</dbReference>
<protein>
    <recommendedName>
        <fullName evidence="2">site-specific DNA-methyltransferase (adenine-specific)</fullName>
        <ecNumber evidence="2">2.1.1.72</ecNumber>
    </recommendedName>
</protein>
<dbReference type="GO" id="GO:0032259">
    <property type="term" value="P:methylation"/>
    <property type="evidence" value="ECO:0007669"/>
    <property type="project" value="UniProtKB-KW"/>
</dbReference>
<evidence type="ECO:0000256" key="4">
    <source>
        <dbReference type="ARBA" id="ARBA00022679"/>
    </source>
</evidence>
<sequence length="125" mass="14582">MMPTVLLEAEKKEKVIIKPEPFLKWAGGKSQLLKQFEAFLPSKFNNYLEPFVGGGAVFFYLYNTGRLKGKKIILIDSNEELINCFLVIKENVERLISILKGPKYVNKKKVYYRIRAQQPRDKVER</sequence>
<proteinExistence type="inferred from homology"/>
<dbReference type="GO" id="GO:0043565">
    <property type="term" value="F:sequence-specific DNA binding"/>
    <property type="evidence" value="ECO:0007669"/>
    <property type="project" value="TreeGrafter"/>
</dbReference>
<dbReference type="GO" id="GO:0009307">
    <property type="term" value="P:DNA restriction-modification system"/>
    <property type="evidence" value="ECO:0007669"/>
    <property type="project" value="InterPro"/>
</dbReference>
<dbReference type="InterPro" id="IPR029063">
    <property type="entry name" value="SAM-dependent_MTases_sf"/>
</dbReference>
<dbReference type="SUPFAM" id="SSF53335">
    <property type="entry name" value="S-adenosyl-L-methionine-dependent methyltransferases"/>
    <property type="match status" value="1"/>
</dbReference>
<dbReference type="Gene3D" id="1.10.1020.10">
    <property type="entry name" value="Adenine-specific Methyltransferase, Domain 2"/>
    <property type="match status" value="1"/>
</dbReference>
<evidence type="ECO:0000256" key="6">
    <source>
        <dbReference type="ARBA" id="ARBA00047942"/>
    </source>
</evidence>
<evidence type="ECO:0000256" key="2">
    <source>
        <dbReference type="ARBA" id="ARBA00011900"/>
    </source>
</evidence>
<dbReference type="EMBL" id="DRBC01000117">
    <property type="protein sequence ID" value="HDN84531.1"/>
    <property type="molecule type" value="Genomic_DNA"/>
</dbReference>
<accession>A0A7V0MZG6</accession>